<feature type="signal peptide" evidence="1">
    <location>
        <begin position="1"/>
        <end position="19"/>
    </location>
</feature>
<proteinExistence type="predicted"/>
<feature type="chain" id="PRO_5043992556" description="Secreted protein" evidence="1">
    <location>
        <begin position="20"/>
        <end position="91"/>
    </location>
</feature>
<evidence type="ECO:0008006" key="6">
    <source>
        <dbReference type="Google" id="ProtNLM"/>
    </source>
</evidence>
<evidence type="ECO:0000313" key="4">
    <source>
        <dbReference type="Proteomes" id="UP001172788"/>
    </source>
</evidence>
<evidence type="ECO:0000313" key="3">
    <source>
        <dbReference type="EMBL" id="MDN4578178.1"/>
    </source>
</evidence>
<comment type="caution">
    <text evidence="2">The sequence shown here is derived from an EMBL/GenBank/DDBJ whole genome shotgun (WGS) entry which is preliminary data.</text>
</comment>
<keyword evidence="4" id="KW-1185">Reference proteome</keyword>
<accession>A0AAW7MLW2</accession>
<dbReference type="AlphaFoldDB" id="A0AAW7MLW2"/>
<dbReference type="Proteomes" id="UP001172791">
    <property type="component" value="Unassembled WGS sequence"/>
</dbReference>
<keyword evidence="1" id="KW-0732">Signal</keyword>
<dbReference type="EMBL" id="QAID01000035">
    <property type="protein sequence ID" value="MDN4578178.1"/>
    <property type="molecule type" value="Genomic_DNA"/>
</dbReference>
<evidence type="ECO:0000256" key="1">
    <source>
        <dbReference type="SAM" id="SignalP"/>
    </source>
</evidence>
<reference evidence="2" key="1">
    <citation type="submission" date="2018-04" db="EMBL/GenBank/DDBJ databases">
        <authorList>
            <person name="Jy Z."/>
        </authorList>
    </citation>
    <scope>NUCLEOTIDE SEQUENCE</scope>
    <source>
        <strain evidence="3">AS13</strain>
        <strain evidence="2">LA18</strain>
    </source>
</reference>
<name>A0AAW7MLW2_9BURK</name>
<dbReference type="Proteomes" id="UP001172788">
    <property type="component" value="Unassembled WGS sequence"/>
</dbReference>
<organism evidence="2 5">
    <name type="scientific">Pandoraea cepalis</name>
    <dbReference type="NCBI Taxonomy" id="2508294"/>
    <lineage>
        <taxon>Bacteria</taxon>
        <taxon>Pseudomonadati</taxon>
        <taxon>Pseudomonadota</taxon>
        <taxon>Betaproteobacteria</taxon>
        <taxon>Burkholderiales</taxon>
        <taxon>Burkholderiaceae</taxon>
        <taxon>Pandoraea</taxon>
    </lineage>
</organism>
<gene>
    <name evidence="2" type="ORF">DBA34_10240</name>
    <name evidence="3" type="ORF">DBB29_08620</name>
</gene>
<dbReference type="EMBL" id="QAIC01000037">
    <property type="protein sequence ID" value="MDN4573636.1"/>
    <property type="molecule type" value="Genomic_DNA"/>
</dbReference>
<protein>
    <recommendedName>
        <fullName evidence="6">Secreted protein</fullName>
    </recommendedName>
</protein>
<evidence type="ECO:0000313" key="5">
    <source>
        <dbReference type="Proteomes" id="UP001172791"/>
    </source>
</evidence>
<evidence type="ECO:0000313" key="2">
    <source>
        <dbReference type="EMBL" id="MDN4573636.1"/>
    </source>
</evidence>
<sequence>MNRIALTLALAVFAAPAFAHGSKTATMSVSLVVTDACSVVVDEQAPRTPGVTCSPSSVHPIVEQRIEHTTTGASNVSSDDSATRVVTVVTY</sequence>
<dbReference type="RefSeq" id="WP_301234498.1">
    <property type="nucleotide sequence ID" value="NZ_QAIC01000037.1"/>
</dbReference>